<dbReference type="SMART" id="SM00700">
    <property type="entry name" value="JHBP"/>
    <property type="match status" value="1"/>
</dbReference>
<evidence type="ECO:0000313" key="2">
    <source>
        <dbReference type="Proteomes" id="UP000075886"/>
    </source>
</evidence>
<dbReference type="InterPro" id="IPR010562">
    <property type="entry name" value="Haemolymph_juvenile_hormone-bd"/>
</dbReference>
<dbReference type="InterPro" id="IPR038606">
    <property type="entry name" value="To_sf"/>
</dbReference>
<organism evidence="1 2">
    <name type="scientific">Anopheles farauti</name>
    <dbReference type="NCBI Taxonomy" id="69004"/>
    <lineage>
        <taxon>Eukaryota</taxon>
        <taxon>Metazoa</taxon>
        <taxon>Ecdysozoa</taxon>
        <taxon>Arthropoda</taxon>
        <taxon>Hexapoda</taxon>
        <taxon>Insecta</taxon>
        <taxon>Pterygota</taxon>
        <taxon>Neoptera</taxon>
        <taxon>Endopterygota</taxon>
        <taxon>Diptera</taxon>
        <taxon>Nematocera</taxon>
        <taxon>Culicoidea</taxon>
        <taxon>Culicidae</taxon>
        <taxon>Anophelinae</taxon>
        <taxon>Anopheles</taxon>
    </lineage>
</organism>
<evidence type="ECO:0008006" key="3">
    <source>
        <dbReference type="Google" id="ProtNLM"/>
    </source>
</evidence>
<dbReference type="Pfam" id="PF06585">
    <property type="entry name" value="JHBP"/>
    <property type="match status" value="1"/>
</dbReference>
<reference evidence="1" key="2">
    <citation type="submission" date="2020-05" db="UniProtKB">
        <authorList>
            <consortium name="EnsemblMetazoa"/>
        </authorList>
    </citation>
    <scope>IDENTIFICATION</scope>
    <source>
        <strain evidence="1">FAR1</strain>
    </source>
</reference>
<accession>A0A182QFP2</accession>
<dbReference type="GO" id="GO:0007623">
    <property type="term" value="P:circadian rhythm"/>
    <property type="evidence" value="ECO:0007669"/>
    <property type="project" value="UniProtKB-ARBA"/>
</dbReference>
<reference evidence="2" key="1">
    <citation type="submission" date="2014-01" db="EMBL/GenBank/DDBJ databases">
        <title>The Genome Sequence of Anopheles farauti FAR1 (V2).</title>
        <authorList>
            <consortium name="The Broad Institute Genomics Platform"/>
            <person name="Neafsey D.E."/>
            <person name="Besansky N."/>
            <person name="Howell P."/>
            <person name="Walton C."/>
            <person name="Young S.K."/>
            <person name="Zeng Q."/>
            <person name="Gargeya S."/>
            <person name="Fitzgerald M."/>
            <person name="Haas B."/>
            <person name="Abouelleil A."/>
            <person name="Allen A.W."/>
            <person name="Alvarado L."/>
            <person name="Arachchi H.M."/>
            <person name="Berlin A.M."/>
            <person name="Chapman S.B."/>
            <person name="Gainer-Dewar J."/>
            <person name="Goldberg J."/>
            <person name="Griggs A."/>
            <person name="Gujja S."/>
            <person name="Hansen M."/>
            <person name="Howarth C."/>
            <person name="Imamovic A."/>
            <person name="Ireland A."/>
            <person name="Larimer J."/>
            <person name="McCowan C."/>
            <person name="Murphy C."/>
            <person name="Pearson M."/>
            <person name="Poon T.W."/>
            <person name="Priest M."/>
            <person name="Roberts A."/>
            <person name="Saif S."/>
            <person name="Shea T."/>
            <person name="Sisk P."/>
            <person name="Sykes S."/>
            <person name="Wortman J."/>
            <person name="Nusbaum C."/>
            <person name="Birren B."/>
        </authorList>
    </citation>
    <scope>NUCLEOTIDE SEQUENCE [LARGE SCALE GENOMIC DNA]</scope>
    <source>
        <strain evidence="2">FAR1</strain>
    </source>
</reference>
<sequence>MCVCVSLSLKCKIDRSMKLQIALLLAVTIIGTGHAAKFPSAFSQCKQEDATCLLQAVTATFRNFHKGVPEIGLVPLDPLRIDKMDIIQGDGPINIVLNFRKVDLLGFSEAQIKKASGFTANPTKMDMSLLVPVASLVGGYKINGKVLILPIQGEGASNMTMVNCDISLKWTGNLVERNGKQFYQVDKFKVHFDTTRFYMNFTNLFNGDKALGDNMNVFLNDNWQDILKELKPAISAAFTKIFEAVVSNVFNKVPYSELYLA</sequence>
<dbReference type="PANTHER" id="PTHR11008:SF40">
    <property type="entry name" value="PROTEIN TAKEOUT"/>
    <property type="match status" value="1"/>
</dbReference>
<dbReference type="STRING" id="69004.A0A182QFP2"/>
<dbReference type="EnsemblMetazoa" id="AFAF009237-RA">
    <property type="protein sequence ID" value="AFAF009237-PA"/>
    <property type="gene ID" value="AFAF009237"/>
</dbReference>
<dbReference type="Proteomes" id="UP000075886">
    <property type="component" value="Unassembled WGS sequence"/>
</dbReference>
<dbReference type="EMBL" id="AXCN02001560">
    <property type="status" value="NOT_ANNOTATED_CDS"/>
    <property type="molecule type" value="Genomic_DNA"/>
</dbReference>
<dbReference type="PANTHER" id="PTHR11008">
    <property type="entry name" value="PROTEIN TAKEOUT-LIKE PROTEIN"/>
    <property type="match status" value="1"/>
</dbReference>
<protein>
    <recommendedName>
        <fullName evidence="3">Haemolymph juvenile hormone binding protein</fullName>
    </recommendedName>
</protein>
<keyword evidence="2" id="KW-1185">Reference proteome</keyword>
<dbReference type="GO" id="GO:0005615">
    <property type="term" value="C:extracellular space"/>
    <property type="evidence" value="ECO:0007669"/>
    <property type="project" value="TreeGrafter"/>
</dbReference>
<dbReference type="Gene3D" id="3.15.10.30">
    <property type="entry name" value="Haemolymph juvenile hormone binding protein"/>
    <property type="match status" value="1"/>
</dbReference>
<evidence type="ECO:0000313" key="1">
    <source>
        <dbReference type="EnsemblMetazoa" id="AFAF009237-PA"/>
    </source>
</evidence>
<dbReference type="AlphaFoldDB" id="A0A182QFP2"/>
<name>A0A182QFP2_9DIPT</name>
<proteinExistence type="predicted"/>
<dbReference type="VEuPathDB" id="VectorBase:AFAF009237"/>